<proteinExistence type="predicted"/>
<feature type="non-terminal residue" evidence="1">
    <location>
        <position position="32"/>
    </location>
</feature>
<name>X0XG15_9ZZZZ</name>
<comment type="caution">
    <text evidence="1">The sequence shown here is derived from an EMBL/GenBank/DDBJ whole genome shotgun (WGS) entry which is preliminary data.</text>
</comment>
<reference evidence="1" key="1">
    <citation type="journal article" date="2014" name="Front. Microbiol.">
        <title>High frequency of phylogenetically diverse reductive dehalogenase-homologous genes in deep subseafloor sedimentary metagenomes.</title>
        <authorList>
            <person name="Kawai M."/>
            <person name="Futagami T."/>
            <person name="Toyoda A."/>
            <person name="Takaki Y."/>
            <person name="Nishi S."/>
            <person name="Hori S."/>
            <person name="Arai W."/>
            <person name="Tsubouchi T."/>
            <person name="Morono Y."/>
            <person name="Uchiyama I."/>
            <person name="Ito T."/>
            <person name="Fujiyama A."/>
            <person name="Inagaki F."/>
            <person name="Takami H."/>
        </authorList>
    </citation>
    <scope>NUCLEOTIDE SEQUENCE</scope>
    <source>
        <strain evidence="1">Expedition CK06-06</strain>
    </source>
</reference>
<protein>
    <submittedName>
        <fullName evidence="1">Uncharacterized protein</fullName>
    </submittedName>
</protein>
<sequence>MHKPGIYVETSVWGYAFADDAPESRKATLDFL</sequence>
<organism evidence="1">
    <name type="scientific">marine sediment metagenome</name>
    <dbReference type="NCBI Taxonomy" id="412755"/>
    <lineage>
        <taxon>unclassified sequences</taxon>
        <taxon>metagenomes</taxon>
        <taxon>ecological metagenomes</taxon>
    </lineage>
</organism>
<dbReference type="AlphaFoldDB" id="X0XG15"/>
<dbReference type="EMBL" id="BARS01057524">
    <property type="protein sequence ID" value="GAG42040.1"/>
    <property type="molecule type" value="Genomic_DNA"/>
</dbReference>
<evidence type="ECO:0000313" key="1">
    <source>
        <dbReference type="EMBL" id="GAG42040.1"/>
    </source>
</evidence>
<accession>X0XG15</accession>
<gene>
    <name evidence="1" type="ORF">S01H1_84310</name>
</gene>